<dbReference type="STRING" id="543379.A0A232EI89"/>
<feature type="compositionally biased region" description="Polar residues" evidence="1">
    <location>
        <begin position="66"/>
        <end position="92"/>
    </location>
</feature>
<evidence type="ECO:0000256" key="1">
    <source>
        <dbReference type="SAM" id="MobiDB-lite"/>
    </source>
</evidence>
<organism evidence="2 3">
    <name type="scientific">Trichomalopsis sarcophagae</name>
    <dbReference type="NCBI Taxonomy" id="543379"/>
    <lineage>
        <taxon>Eukaryota</taxon>
        <taxon>Metazoa</taxon>
        <taxon>Ecdysozoa</taxon>
        <taxon>Arthropoda</taxon>
        <taxon>Hexapoda</taxon>
        <taxon>Insecta</taxon>
        <taxon>Pterygota</taxon>
        <taxon>Neoptera</taxon>
        <taxon>Endopterygota</taxon>
        <taxon>Hymenoptera</taxon>
        <taxon>Apocrita</taxon>
        <taxon>Proctotrupomorpha</taxon>
        <taxon>Chalcidoidea</taxon>
        <taxon>Pteromalidae</taxon>
        <taxon>Pteromalinae</taxon>
        <taxon>Trichomalopsis</taxon>
    </lineage>
</organism>
<proteinExistence type="predicted"/>
<accession>A0A232EI89</accession>
<feature type="compositionally biased region" description="Pro residues" evidence="1">
    <location>
        <begin position="95"/>
        <end position="107"/>
    </location>
</feature>
<gene>
    <name evidence="2" type="ORF">TSAR_008631</name>
</gene>
<comment type="caution">
    <text evidence="2">The sequence shown here is derived from an EMBL/GenBank/DDBJ whole genome shotgun (WGS) entry which is preliminary data.</text>
</comment>
<name>A0A232EI89_9HYME</name>
<feature type="region of interest" description="Disordered" evidence="1">
    <location>
        <begin position="1"/>
        <end position="113"/>
    </location>
</feature>
<dbReference type="OrthoDB" id="10072641at2759"/>
<dbReference type="Proteomes" id="UP000215335">
    <property type="component" value="Unassembled WGS sequence"/>
</dbReference>
<evidence type="ECO:0000313" key="2">
    <source>
        <dbReference type="EMBL" id="OXU18042.1"/>
    </source>
</evidence>
<reference evidence="2 3" key="1">
    <citation type="journal article" date="2017" name="Curr. Biol.">
        <title>The Evolution of Venom by Co-option of Single-Copy Genes.</title>
        <authorList>
            <person name="Martinson E.O."/>
            <person name="Mrinalini"/>
            <person name="Kelkar Y.D."/>
            <person name="Chang C.H."/>
            <person name="Werren J.H."/>
        </authorList>
    </citation>
    <scope>NUCLEOTIDE SEQUENCE [LARGE SCALE GENOMIC DNA]</scope>
    <source>
        <strain evidence="2 3">Alberta</strain>
        <tissue evidence="2">Whole body</tissue>
    </source>
</reference>
<dbReference type="AlphaFoldDB" id="A0A232EI89"/>
<evidence type="ECO:0000313" key="3">
    <source>
        <dbReference type="Proteomes" id="UP000215335"/>
    </source>
</evidence>
<protein>
    <submittedName>
        <fullName evidence="2">Uncharacterized protein</fullName>
    </submittedName>
</protein>
<sequence>METETRRKGPRSPSEDSDDMRRRKKYDRSPSPRRRYRRSRSRSTSRDRSSRRKSSRDREHDWKAMQPTNKAANPPNSTVYPPQVLNQYNAAQRTAPPPNTSQPPPPMQYTQGYGNYNYNYSQSYADYAGYQQAAGYRNVSSLLQYYITICIPLLKQTRVLKNSSIIAKLNKLISSQSQLLRLVYSSIVFHLNLQ</sequence>
<keyword evidence="3" id="KW-1185">Reference proteome</keyword>
<dbReference type="EMBL" id="NNAY01004328">
    <property type="protein sequence ID" value="OXU18042.1"/>
    <property type="molecule type" value="Genomic_DNA"/>
</dbReference>
<feature type="compositionally biased region" description="Basic residues" evidence="1">
    <location>
        <begin position="22"/>
        <end position="55"/>
    </location>
</feature>